<evidence type="ECO:0000259" key="7">
    <source>
        <dbReference type="Pfam" id="PF08281"/>
    </source>
</evidence>
<dbReference type="EMBL" id="AQFT01000068">
    <property type="protein sequence ID" value="EMZ27577.1"/>
    <property type="molecule type" value="Genomic_DNA"/>
</dbReference>
<organism evidence="8 9">
    <name type="scientific">Eubacterium plexicaudatum ASF492</name>
    <dbReference type="NCBI Taxonomy" id="1235802"/>
    <lineage>
        <taxon>Bacteria</taxon>
        <taxon>Bacillati</taxon>
        <taxon>Bacillota</taxon>
        <taxon>Clostridia</taxon>
        <taxon>Eubacteriales</taxon>
        <taxon>Eubacteriaceae</taxon>
        <taxon>Eubacterium</taxon>
    </lineage>
</organism>
<dbReference type="Gene3D" id="1.10.10.10">
    <property type="entry name" value="Winged helix-like DNA-binding domain superfamily/Winged helix DNA-binding domain"/>
    <property type="match status" value="1"/>
</dbReference>
<dbReference type="OrthoDB" id="9808901at2"/>
<dbReference type="PANTHER" id="PTHR43133:SF8">
    <property type="entry name" value="RNA POLYMERASE SIGMA FACTOR HI_1459-RELATED"/>
    <property type="match status" value="1"/>
</dbReference>
<dbReference type="GO" id="GO:0006352">
    <property type="term" value="P:DNA-templated transcription initiation"/>
    <property type="evidence" value="ECO:0007669"/>
    <property type="project" value="InterPro"/>
</dbReference>
<dbReference type="InterPro" id="IPR007627">
    <property type="entry name" value="RNA_pol_sigma70_r2"/>
</dbReference>
<comment type="caution">
    <text evidence="8">The sequence shown here is derived from an EMBL/GenBank/DDBJ whole genome shotgun (WGS) entry which is preliminary data.</text>
</comment>
<evidence type="ECO:0000259" key="6">
    <source>
        <dbReference type="Pfam" id="PF04542"/>
    </source>
</evidence>
<dbReference type="InterPro" id="IPR013324">
    <property type="entry name" value="RNA_pol_sigma_r3/r4-like"/>
</dbReference>
<evidence type="ECO:0000256" key="4">
    <source>
        <dbReference type="ARBA" id="ARBA00023125"/>
    </source>
</evidence>
<evidence type="ECO:0000256" key="2">
    <source>
        <dbReference type="ARBA" id="ARBA00023015"/>
    </source>
</evidence>
<keyword evidence="4" id="KW-0238">DNA-binding</keyword>
<evidence type="ECO:0000256" key="3">
    <source>
        <dbReference type="ARBA" id="ARBA00023082"/>
    </source>
</evidence>
<evidence type="ECO:0000256" key="1">
    <source>
        <dbReference type="ARBA" id="ARBA00010641"/>
    </source>
</evidence>
<proteinExistence type="inferred from homology"/>
<dbReference type="GO" id="GO:0003677">
    <property type="term" value="F:DNA binding"/>
    <property type="evidence" value="ECO:0007669"/>
    <property type="project" value="UniProtKB-KW"/>
</dbReference>
<feature type="domain" description="RNA polymerase sigma-70 region 2" evidence="6">
    <location>
        <begin position="25"/>
        <end position="86"/>
    </location>
</feature>
<dbReference type="InterPro" id="IPR036388">
    <property type="entry name" value="WH-like_DNA-bd_sf"/>
</dbReference>
<dbReference type="Proteomes" id="UP000012589">
    <property type="component" value="Unassembled WGS sequence"/>
</dbReference>
<dbReference type="InterPro" id="IPR039425">
    <property type="entry name" value="RNA_pol_sigma-70-like"/>
</dbReference>
<comment type="similarity">
    <text evidence="1">Belongs to the sigma-70 factor family. ECF subfamily.</text>
</comment>
<dbReference type="AlphaFoldDB" id="N2ADT5"/>
<reference evidence="8 9" key="1">
    <citation type="journal article" date="2014" name="Genome Announc.">
        <title>Draft genome sequences of the altered schaedler flora, a defined bacterial community from gnotobiotic mice.</title>
        <authorList>
            <person name="Wannemuehler M.J."/>
            <person name="Overstreet A.M."/>
            <person name="Ward D.V."/>
            <person name="Phillips G.J."/>
        </authorList>
    </citation>
    <scope>NUCLEOTIDE SEQUENCE [LARGE SCALE GENOMIC DNA]</scope>
    <source>
        <strain evidence="8 9">ASF492</strain>
    </source>
</reference>
<accession>N2ADT5</accession>
<dbReference type="PATRIC" id="fig|1235802.3.peg.2383"/>
<dbReference type="eggNOG" id="COG1595">
    <property type="taxonomic scope" value="Bacteria"/>
</dbReference>
<keyword evidence="2" id="KW-0805">Transcription regulation</keyword>
<dbReference type="Pfam" id="PF08281">
    <property type="entry name" value="Sigma70_r4_2"/>
    <property type="match status" value="1"/>
</dbReference>
<feature type="domain" description="RNA polymerase sigma factor 70 region 4 type 2" evidence="7">
    <location>
        <begin position="123"/>
        <end position="175"/>
    </location>
</feature>
<sequence>MEDEKIIELYWQRDEEALRQTNLKYGAFCYYIAQNILNNEEDSKECVNDTWFKSWTVIPPKRPRFFQAFLGKITRNLSLDRYRKSRVNKRGGGKLDLIYEELEECISDLGSDETRTDTIVITEAIRQFLTELSKDARIIFVRRYWYADSVENIAQRYDMTESKVKSSLMRSRNKLKAFLEKEGIIV</sequence>
<dbReference type="NCBIfam" id="TIGR02937">
    <property type="entry name" value="sigma70-ECF"/>
    <property type="match status" value="1"/>
</dbReference>
<keyword evidence="3" id="KW-0731">Sigma factor</keyword>
<name>N2ADT5_9FIRM</name>
<protein>
    <submittedName>
        <fullName evidence="8">Sigma-70 family RNA polymerase sigma factor</fullName>
    </submittedName>
</protein>
<keyword evidence="9" id="KW-1185">Reference proteome</keyword>
<dbReference type="HOGENOM" id="CLU_047691_9_7_9"/>
<dbReference type="SUPFAM" id="SSF88659">
    <property type="entry name" value="Sigma3 and sigma4 domains of RNA polymerase sigma factors"/>
    <property type="match status" value="1"/>
</dbReference>
<dbReference type="Pfam" id="PF04542">
    <property type="entry name" value="Sigma70_r2"/>
    <property type="match status" value="1"/>
</dbReference>
<dbReference type="STRING" id="1235802.C823_02246"/>
<dbReference type="Gene3D" id="1.10.1740.10">
    <property type="match status" value="1"/>
</dbReference>
<evidence type="ECO:0000313" key="9">
    <source>
        <dbReference type="Proteomes" id="UP000012589"/>
    </source>
</evidence>
<dbReference type="SUPFAM" id="SSF88946">
    <property type="entry name" value="Sigma2 domain of RNA polymerase sigma factors"/>
    <property type="match status" value="1"/>
</dbReference>
<evidence type="ECO:0000256" key="5">
    <source>
        <dbReference type="ARBA" id="ARBA00023163"/>
    </source>
</evidence>
<dbReference type="PANTHER" id="PTHR43133">
    <property type="entry name" value="RNA POLYMERASE ECF-TYPE SIGMA FACTO"/>
    <property type="match status" value="1"/>
</dbReference>
<dbReference type="InterPro" id="IPR013325">
    <property type="entry name" value="RNA_pol_sigma_r2"/>
</dbReference>
<dbReference type="InterPro" id="IPR014284">
    <property type="entry name" value="RNA_pol_sigma-70_dom"/>
</dbReference>
<keyword evidence="5" id="KW-0804">Transcription</keyword>
<dbReference type="GO" id="GO:0016987">
    <property type="term" value="F:sigma factor activity"/>
    <property type="evidence" value="ECO:0007669"/>
    <property type="project" value="UniProtKB-KW"/>
</dbReference>
<evidence type="ECO:0000313" key="8">
    <source>
        <dbReference type="EMBL" id="EMZ27577.1"/>
    </source>
</evidence>
<gene>
    <name evidence="8" type="ORF">C823_02246</name>
</gene>
<dbReference type="InterPro" id="IPR013249">
    <property type="entry name" value="RNA_pol_sigma70_r4_t2"/>
</dbReference>